<gene>
    <name evidence="5" type="ORF">ACFQKB_17885</name>
</gene>
<evidence type="ECO:0000313" key="5">
    <source>
        <dbReference type="EMBL" id="MFC6881634.1"/>
    </source>
</evidence>
<dbReference type="PROSITE" id="PS50075">
    <property type="entry name" value="CARRIER"/>
    <property type="match status" value="1"/>
</dbReference>
<keyword evidence="2" id="KW-0597">Phosphoprotein</keyword>
<dbReference type="EMBL" id="JBHSXS010000009">
    <property type="protein sequence ID" value="MFC6881634.1"/>
    <property type="molecule type" value="Genomic_DNA"/>
</dbReference>
<evidence type="ECO:0000256" key="1">
    <source>
        <dbReference type="ARBA" id="ARBA00022450"/>
    </source>
</evidence>
<dbReference type="Pfam" id="PF00550">
    <property type="entry name" value="PP-binding"/>
    <property type="match status" value="1"/>
</dbReference>
<evidence type="ECO:0000256" key="3">
    <source>
        <dbReference type="SAM" id="MobiDB-lite"/>
    </source>
</evidence>
<dbReference type="RefSeq" id="WP_160826933.1">
    <property type="nucleotide sequence ID" value="NZ_JBHSXE010000001.1"/>
</dbReference>
<accession>A0ABW2CLM4</accession>
<keyword evidence="6" id="KW-1185">Reference proteome</keyword>
<dbReference type="SMART" id="SM00823">
    <property type="entry name" value="PKS_PP"/>
    <property type="match status" value="1"/>
</dbReference>
<evidence type="ECO:0000313" key="6">
    <source>
        <dbReference type="Proteomes" id="UP001596380"/>
    </source>
</evidence>
<organism evidence="5 6">
    <name type="scientific">Actinomadura yumaensis</name>
    <dbReference type="NCBI Taxonomy" id="111807"/>
    <lineage>
        <taxon>Bacteria</taxon>
        <taxon>Bacillati</taxon>
        <taxon>Actinomycetota</taxon>
        <taxon>Actinomycetes</taxon>
        <taxon>Streptosporangiales</taxon>
        <taxon>Thermomonosporaceae</taxon>
        <taxon>Actinomadura</taxon>
    </lineage>
</organism>
<evidence type="ECO:0000256" key="2">
    <source>
        <dbReference type="ARBA" id="ARBA00022553"/>
    </source>
</evidence>
<evidence type="ECO:0000259" key="4">
    <source>
        <dbReference type="PROSITE" id="PS50075"/>
    </source>
</evidence>
<dbReference type="InterPro" id="IPR009081">
    <property type="entry name" value="PP-bd_ACP"/>
</dbReference>
<feature type="domain" description="Carrier" evidence="4">
    <location>
        <begin position="30"/>
        <end position="106"/>
    </location>
</feature>
<dbReference type="InterPro" id="IPR020806">
    <property type="entry name" value="PKS_PP-bd"/>
</dbReference>
<feature type="region of interest" description="Disordered" evidence="3">
    <location>
        <begin position="1"/>
        <end position="30"/>
    </location>
</feature>
<name>A0ABW2CLM4_9ACTN</name>
<dbReference type="SUPFAM" id="SSF47336">
    <property type="entry name" value="ACP-like"/>
    <property type="match status" value="1"/>
</dbReference>
<dbReference type="Gene3D" id="1.10.1200.10">
    <property type="entry name" value="ACP-like"/>
    <property type="match status" value="1"/>
</dbReference>
<dbReference type="InterPro" id="IPR036736">
    <property type="entry name" value="ACP-like_sf"/>
</dbReference>
<comment type="caution">
    <text evidence="5">The sequence shown here is derived from an EMBL/GenBank/DDBJ whole genome shotgun (WGS) entry which is preliminary data.</text>
</comment>
<dbReference type="Proteomes" id="UP001596380">
    <property type="component" value="Unassembled WGS sequence"/>
</dbReference>
<sequence>MHQQATNDSDGQAVLDGTELQEKLAAAGPPERERILGETVREQAAAVLDQSVIDLDSNFLEKGLTSLKALELTRNLMSLTGIEIPLVAVIEHPTPVHLGRFMAELLAESGDGAAR</sequence>
<keyword evidence="1" id="KW-0596">Phosphopantetheine</keyword>
<protein>
    <submittedName>
        <fullName evidence="5">Acyl carrier protein</fullName>
    </submittedName>
</protein>
<proteinExistence type="predicted"/>
<reference evidence="6" key="1">
    <citation type="journal article" date="2019" name="Int. J. Syst. Evol. Microbiol.">
        <title>The Global Catalogue of Microorganisms (GCM) 10K type strain sequencing project: providing services to taxonomists for standard genome sequencing and annotation.</title>
        <authorList>
            <consortium name="The Broad Institute Genomics Platform"/>
            <consortium name="The Broad Institute Genome Sequencing Center for Infectious Disease"/>
            <person name="Wu L."/>
            <person name="Ma J."/>
        </authorList>
    </citation>
    <scope>NUCLEOTIDE SEQUENCE [LARGE SCALE GENOMIC DNA]</scope>
    <source>
        <strain evidence="6">JCM 3369</strain>
    </source>
</reference>
<feature type="compositionally biased region" description="Polar residues" evidence="3">
    <location>
        <begin position="1"/>
        <end position="10"/>
    </location>
</feature>